<dbReference type="InterPro" id="IPR003368">
    <property type="entry name" value="POMP_repeat"/>
</dbReference>
<dbReference type="Pfam" id="PF02415">
    <property type="entry name" value="Chlam_PMP"/>
    <property type="match status" value="1"/>
</dbReference>
<evidence type="ECO:0000256" key="7">
    <source>
        <dbReference type="ARBA" id="ARBA00023237"/>
    </source>
</evidence>
<gene>
    <name evidence="9" type="ORF">RFI_15967</name>
</gene>
<keyword evidence="4" id="KW-0964">Secreted</keyword>
<sequence length="213" mass="23710">MPTAGGAVSLNGENAIEMKNCQVMRNLALLGGAIAESEGNSHFKYLNNTQFLQNAAVLDGGVLFLTSPNWVIFNSTFYNNTAYDSGGVLYTETSPSISLQSSTFEHNTAFVDGGCFALRGLAFCVDVFCVYVVLATFIQIYIYIYMECVCVNVCIDMECSANGKTRVAERGNLVATIDSLFFLLLLFICLFILFQVIYKKHKKHKKRLQFFKE</sequence>
<dbReference type="OrthoDB" id="2150267at2759"/>
<evidence type="ECO:0000256" key="5">
    <source>
        <dbReference type="ARBA" id="ARBA00022729"/>
    </source>
</evidence>
<evidence type="ECO:0000256" key="2">
    <source>
        <dbReference type="ARBA" id="ARBA00004442"/>
    </source>
</evidence>
<keyword evidence="6 8" id="KW-0472">Membrane</keyword>
<name>X6N5D4_RETFI</name>
<evidence type="ECO:0000256" key="6">
    <source>
        <dbReference type="ARBA" id="ARBA00023136"/>
    </source>
</evidence>
<comment type="caution">
    <text evidence="9">The sequence shown here is derived from an EMBL/GenBank/DDBJ whole genome shotgun (WGS) entry which is preliminary data.</text>
</comment>
<comment type="subcellular location">
    <subcellularLocation>
        <location evidence="1">Cell envelope</location>
    </subcellularLocation>
    <subcellularLocation>
        <location evidence="2">Cell outer membrane</location>
    </subcellularLocation>
    <subcellularLocation>
        <location evidence="3">Secreted</location>
    </subcellularLocation>
</comment>
<keyword evidence="10" id="KW-1185">Reference proteome</keyword>
<keyword evidence="8" id="KW-0812">Transmembrane</keyword>
<accession>X6N5D4</accession>
<feature type="transmembrane region" description="Helical" evidence="8">
    <location>
        <begin position="121"/>
        <end position="144"/>
    </location>
</feature>
<keyword evidence="8" id="KW-1133">Transmembrane helix</keyword>
<dbReference type="InterPro" id="IPR011050">
    <property type="entry name" value="Pectin_lyase_fold/virulence"/>
</dbReference>
<keyword evidence="7" id="KW-0998">Cell outer membrane</keyword>
<protein>
    <submittedName>
        <fullName evidence="9">Adhesin-like protein</fullName>
    </submittedName>
</protein>
<evidence type="ECO:0000256" key="3">
    <source>
        <dbReference type="ARBA" id="ARBA00004613"/>
    </source>
</evidence>
<feature type="transmembrane region" description="Helical" evidence="8">
    <location>
        <begin position="180"/>
        <end position="198"/>
    </location>
</feature>
<dbReference type="Proteomes" id="UP000023152">
    <property type="component" value="Unassembled WGS sequence"/>
</dbReference>
<reference evidence="9 10" key="1">
    <citation type="journal article" date="2013" name="Curr. Biol.">
        <title>The Genome of the Foraminiferan Reticulomyxa filosa.</title>
        <authorList>
            <person name="Glockner G."/>
            <person name="Hulsmann N."/>
            <person name="Schleicher M."/>
            <person name="Noegel A.A."/>
            <person name="Eichinger L."/>
            <person name="Gallinger C."/>
            <person name="Pawlowski J."/>
            <person name="Sierra R."/>
            <person name="Euteneuer U."/>
            <person name="Pillet L."/>
            <person name="Moustafa A."/>
            <person name="Platzer M."/>
            <person name="Groth M."/>
            <person name="Szafranski K."/>
            <person name="Schliwa M."/>
        </authorList>
    </citation>
    <scope>NUCLEOTIDE SEQUENCE [LARGE SCALE GENOMIC DNA]</scope>
</reference>
<evidence type="ECO:0000256" key="4">
    <source>
        <dbReference type="ARBA" id="ARBA00022525"/>
    </source>
</evidence>
<dbReference type="EMBL" id="ASPP01011827">
    <property type="protein sequence ID" value="ETO21236.1"/>
    <property type="molecule type" value="Genomic_DNA"/>
</dbReference>
<evidence type="ECO:0000256" key="1">
    <source>
        <dbReference type="ARBA" id="ARBA00004196"/>
    </source>
</evidence>
<dbReference type="SUPFAM" id="SSF51126">
    <property type="entry name" value="Pectin lyase-like"/>
    <property type="match status" value="1"/>
</dbReference>
<organism evidence="9 10">
    <name type="scientific">Reticulomyxa filosa</name>
    <dbReference type="NCBI Taxonomy" id="46433"/>
    <lineage>
        <taxon>Eukaryota</taxon>
        <taxon>Sar</taxon>
        <taxon>Rhizaria</taxon>
        <taxon>Retaria</taxon>
        <taxon>Foraminifera</taxon>
        <taxon>Monothalamids</taxon>
        <taxon>Reticulomyxidae</taxon>
        <taxon>Reticulomyxa</taxon>
    </lineage>
</organism>
<dbReference type="AlphaFoldDB" id="X6N5D4"/>
<evidence type="ECO:0000313" key="9">
    <source>
        <dbReference type="EMBL" id="ETO21236.1"/>
    </source>
</evidence>
<evidence type="ECO:0000313" key="10">
    <source>
        <dbReference type="Proteomes" id="UP000023152"/>
    </source>
</evidence>
<evidence type="ECO:0000256" key="8">
    <source>
        <dbReference type="SAM" id="Phobius"/>
    </source>
</evidence>
<dbReference type="GO" id="GO:0005576">
    <property type="term" value="C:extracellular region"/>
    <property type="evidence" value="ECO:0007669"/>
    <property type="project" value="UniProtKB-SubCell"/>
</dbReference>
<proteinExistence type="predicted"/>
<keyword evidence="5" id="KW-0732">Signal</keyword>